<evidence type="ECO:0000256" key="4">
    <source>
        <dbReference type="SAM" id="Coils"/>
    </source>
</evidence>
<dbReference type="InterPro" id="IPR032675">
    <property type="entry name" value="LRR_dom_sf"/>
</dbReference>
<dbReference type="GO" id="GO:0000724">
    <property type="term" value="P:double-strand break repair via homologous recombination"/>
    <property type="evidence" value="ECO:0007669"/>
    <property type="project" value="TreeGrafter"/>
</dbReference>
<evidence type="ECO:0000256" key="2">
    <source>
        <dbReference type="ARBA" id="ARBA00022737"/>
    </source>
</evidence>
<evidence type="ECO:0000313" key="8">
    <source>
        <dbReference type="Proteomes" id="UP000646827"/>
    </source>
</evidence>
<comment type="caution">
    <text evidence="7">The sequence shown here is derived from an EMBL/GenBank/DDBJ whole genome shotgun (WGS) entry which is preliminary data.</text>
</comment>
<feature type="transmembrane region" description="Helical" evidence="6">
    <location>
        <begin position="795"/>
        <end position="815"/>
    </location>
</feature>
<feature type="compositionally biased region" description="Polar residues" evidence="5">
    <location>
        <begin position="986"/>
        <end position="1001"/>
    </location>
</feature>
<feature type="region of interest" description="Disordered" evidence="5">
    <location>
        <begin position="949"/>
        <end position="1013"/>
    </location>
</feature>
<keyword evidence="3" id="KW-0539">Nucleus</keyword>
<feature type="coiled-coil region" evidence="4">
    <location>
        <begin position="413"/>
        <end position="451"/>
    </location>
</feature>
<feature type="coiled-coil region" evidence="4">
    <location>
        <begin position="13"/>
        <end position="47"/>
    </location>
</feature>
<keyword evidence="4" id="KW-0175">Coiled coil</keyword>
<protein>
    <submittedName>
        <fullName evidence="7">Uncharacterized protein</fullName>
    </submittedName>
</protein>
<comment type="subcellular location">
    <subcellularLocation>
        <location evidence="1">Nucleus</location>
    </subcellularLocation>
</comment>
<feature type="transmembrane region" description="Helical" evidence="6">
    <location>
        <begin position="902"/>
        <end position="921"/>
    </location>
</feature>
<evidence type="ECO:0000256" key="5">
    <source>
        <dbReference type="SAM" id="MobiDB-lite"/>
    </source>
</evidence>
<dbReference type="Gene3D" id="3.80.10.10">
    <property type="entry name" value="Ribonuclease Inhibitor"/>
    <property type="match status" value="1"/>
</dbReference>
<feature type="region of interest" description="Disordered" evidence="5">
    <location>
        <begin position="1081"/>
        <end position="1119"/>
    </location>
</feature>
<dbReference type="AlphaFoldDB" id="A0A8H7SAS2"/>
<dbReference type="PANTHER" id="PTHR46358">
    <property type="entry name" value="TONSOKU-LIKE PROTEIN"/>
    <property type="match status" value="1"/>
</dbReference>
<dbReference type="Gene3D" id="1.25.40.10">
    <property type="entry name" value="Tetratricopeptide repeat domain"/>
    <property type="match status" value="1"/>
</dbReference>
<sequence length="1211" mass="141109">MGKAVYKIEIINVSPFKDDITRLTKEIEELRREKDQKRETAEKAVNLVDLILQDLEHINEDPDIDPDRNELKAVKYCEFAYDILVKDKDNNIKLLQECLKYWIDVLARLNRFDEAIDISKQYVVLLNNEKDPMILHEAYHEIAGLYFCRGHDEDYAKYNDFEDARRFYDLERRVLDELPGMKTSNTDTEHLQDLKRSSDLNMGIIEAKEIGGLERAIGRLKKALVAADSLRRREEKQTTLWEIGNAYRNHGDLRGLLKAQTTELKLLRQYKWKDKEILCLFEITRTHLEMGQYDESRSTLAEISDLVDAEEDLTPELDALENIVVRMESFRVAISKLPNTTTLGLVHRRAMLFYELSQTEFEQRMLHTALDSAKKGIEEIEKDSIFVQQLAGLLISLKQLKADILWKIRQSDIEELQSLNEEILVEIRLYIENKQQRLENLEKVYERMANLYYYFEQEDLYDKWDKLYNDCLKALEPYENQDENMNWDHNEEEELNNAIASMDISAAEIKGGEDGSTQKKMDPILTVRVALNINKEEKMLSIQVFNDTKCISWLMEQVAQKAWEEYGYEPKVYELKTEASGSLSPQVLVVVAIQGNFELVYACYDGFREKTPLETYQNSCARNKVPIRRSVEQALQNNDRADALVLADTCLVSCDIPIICDLLSRIKQVTKVDLSGNVLCNMFYLVMGIDIDDHDIIELFKHIKDLHYVDLSSNRITYKTIARLAYPNLGWGSFSYNPLGSEVLTYLPELLRKCPRLDSLDLQSCDIDNYTLQDISSHEYQQYSDPKYAERYADFFIYLALGGVIAMWSVFGVVVTWKRWRKGINIYFYLLIILDGVQICFGILHIILLFTLYRQRYVDFCLSNESDHFFWFSLGYSNDDEVKALTDHCLQHWSRFALQRTLTWAVFSLVLVFCTILINRYHVKVKHAHQNEIQATGWPDMEDNKPMVPIVRSSCDNANESRNNGHSPSAPSSEKLAMPSPPPNYWESQHGQNDSNSSLTDQHSHNQQSQQQEYDYFSQMRQTEEDDTLLYRRRDRLHSEIARQRGHKNYQHNSHLLRSASPSAASTSGDNFIHPLDLRRKSAMSSEEQRQLHDEDNEDEFGYRPPSPPPPRLSISNDKITSSSEKMDYDLFRRQPHRLSVVHADPPETITMSRRRNKPQWFQEEHHTLLEDTDDADHIGGGSSNYKGNYKIEGDDNDIVDDKYERAHLRD</sequence>
<dbReference type="EMBL" id="JAEPRB010000024">
    <property type="protein sequence ID" value="KAG2225761.1"/>
    <property type="molecule type" value="Genomic_DNA"/>
</dbReference>
<feature type="compositionally biased region" description="Basic and acidic residues" evidence="5">
    <location>
        <begin position="1190"/>
        <end position="1211"/>
    </location>
</feature>
<feature type="compositionally biased region" description="Polar residues" evidence="5">
    <location>
        <begin position="954"/>
        <end position="972"/>
    </location>
</feature>
<dbReference type="GO" id="GO:0031297">
    <property type="term" value="P:replication fork processing"/>
    <property type="evidence" value="ECO:0007669"/>
    <property type="project" value="TreeGrafter"/>
</dbReference>
<evidence type="ECO:0000256" key="3">
    <source>
        <dbReference type="ARBA" id="ARBA00023242"/>
    </source>
</evidence>
<feature type="transmembrane region" description="Helical" evidence="6">
    <location>
        <begin position="827"/>
        <end position="853"/>
    </location>
</feature>
<dbReference type="OrthoDB" id="78308at2759"/>
<feature type="region of interest" description="Disordered" evidence="5">
    <location>
        <begin position="1172"/>
        <end position="1211"/>
    </location>
</feature>
<keyword evidence="6" id="KW-0472">Membrane</keyword>
<organism evidence="7 8">
    <name type="scientific">Circinella minor</name>
    <dbReference type="NCBI Taxonomy" id="1195481"/>
    <lineage>
        <taxon>Eukaryota</taxon>
        <taxon>Fungi</taxon>
        <taxon>Fungi incertae sedis</taxon>
        <taxon>Mucoromycota</taxon>
        <taxon>Mucoromycotina</taxon>
        <taxon>Mucoromycetes</taxon>
        <taxon>Mucorales</taxon>
        <taxon>Lichtheimiaceae</taxon>
        <taxon>Circinella</taxon>
    </lineage>
</organism>
<evidence type="ECO:0000313" key="7">
    <source>
        <dbReference type="EMBL" id="KAG2225761.1"/>
    </source>
</evidence>
<dbReference type="GO" id="GO:0043596">
    <property type="term" value="C:nuclear replication fork"/>
    <property type="evidence" value="ECO:0007669"/>
    <property type="project" value="TreeGrafter"/>
</dbReference>
<evidence type="ECO:0000256" key="1">
    <source>
        <dbReference type="ARBA" id="ARBA00004123"/>
    </source>
</evidence>
<keyword evidence="2" id="KW-0677">Repeat</keyword>
<keyword evidence="6" id="KW-1133">Transmembrane helix</keyword>
<reference evidence="7 8" key="1">
    <citation type="submission" date="2020-12" db="EMBL/GenBank/DDBJ databases">
        <title>Metabolic potential, ecology and presence of endohyphal bacteria is reflected in genomic diversity of Mucoromycotina.</title>
        <authorList>
            <person name="Muszewska A."/>
            <person name="Okrasinska A."/>
            <person name="Steczkiewicz K."/>
            <person name="Drgas O."/>
            <person name="Orlowska M."/>
            <person name="Perlinska-Lenart U."/>
            <person name="Aleksandrzak-Piekarczyk T."/>
            <person name="Szatraj K."/>
            <person name="Zielenkiewicz U."/>
            <person name="Pilsyk S."/>
            <person name="Malc E."/>
            <person name="Mieczkowski P."/>
            <person name="Kruszewska J.S."/>
            <person name="Biernat P."/>
            <person name="Pawlowska J."/>
        </authorList>
    </citation>
    <scope>NUCLEOTIDE SEQUENCE [LARGE SCALE GENOMIC DNA]</scope>
    <source>
        <strain evidence="7 8">CBS 142.35</strain>
    </source>
</reference>
<dbReference type="InterPro" id="IPR011990">
    <property type="entry name" value="TPR-like_helical_dom_sf"/>
</dbReference>
<name>A0A8H7SAS2_9FUNG</name>
<evidence type="ECO:0000256" key="6">
    <source>
        <dbReference type="SAM" id="Phobius"/>
    </source>
</evidence>
<dbReference type="Proteomes" id="UP000646827">
    <property type="component" value="Unassembled WGS sequence"/>
</dbReference>
<dbReference type="InterPro" id="IPR052311">
    <property type="entry name" value="MMS22L-TONSL_complex_comp"/>
</dbReference>
<gene>
    <name evidence="7" type="ORF">INT45_011429</name>
</gene>
<dbReference type="PANTHER" id="PTHR46358:SF1">
    <property type="entry name" value="TONSOKU-LIKE PROTEIN"/>
    <property type="match status" value="1"/>
</dbReference>
<proteinExistence type="predicted"/>
<accession>A0A8H7SAS2</accession>
<keyword evidence="6" id="KW-0812">Transmembrane</keyword>
<keyword evidence="8" id="KW-1185">Reference proteome</keyword>
<dbReference type="SUPFAM" id="SSF52047">
    <property type="entry name" value="RNI-like"/>
    <property type="match status" value="1"/>
</dbReference>